<proteinExistence type="predicted"/>
<evidence type="ECO:0000313" key="1">
    <source>
        <dbReference type="EMBL" id="KAJ8688052.1"/>
    </source>
</evidence>
<name>A0ACC2PXC7_9HYME</name>
<dbReference type="Proteomes" id="UP001239111">
    <property type="component" value="Chromosome 1"/>
</dbReference>
<sequence length="244" mass="28338">MGEVHHVEAVHRPFTFSAYCGREKPDAIDEYMDGLLNELDHLCEHGVSSLTKLEKPLNLVLILDIMHLSYQGEMKELLKIWFPSDPKKCKEILLRISKRLVNLKKQIPSEFQRSTRTLQDLSKWTANEFREILLYTGNFVLEGILDEAEYKHFLVLHVGTRILCSSERCRKYTPCAKVYLQRFSMLTETVYGLEFASLTNHSLAHLPDDVENMDCPASSFTAFPYENDLEDYKRFIESGNRPLE</sequence>
<gene>
    <name evidence="1" type="ORF">QAD02_023847</name>
</gene>
<keyword evidence="2" id="KW-1185">Reference proteome</keyword>
<comment type="caution">
    <text evidence="1">The sequence shown here is derived from an EMBL/GenBank/DDBJ whole genome shotgun (WGS) entry which is preliminary data.</text>
</comment>
<reference evidence="1" key="1">
    <citation type="submission" date="2023-04" db="EMBL/GenBank/DDBJ databases">
        <title>A chromosome-level genome assembly of the parasitoid wasp Eretmocerus hayati.</title>
        <authorList>
            <person name="Zhong Y."/>
            <person name="Liu S."/>
            <person name="Liu Y."/>
        </authorList>
    </citation>
    <scope>NUCLEOTIDE SEQUENCE</scope>
    <source>
        <strain evidence="1">ZJU_SS_LIU_2023</strain>
    </source>
</reference>
<dbReference type="EMBL" id="CM056741">
    <property type="protein sequence ID" value="KAJ8688052.1"/>
    <property type="molecule type" value="Genomic_DNA"/>
</dbReference>
<organism evidence="1 2">
    <name type="scientific">Eretmocerus hayati</name>
    <dbReference type="NCBI Taxonomy" id="131215"/>
    <lineage>
        <taxon>Eukaryota</taxon>
        <taxon>Metazoa</taxon>
        <taxon>Ecdysozoa</taxon>
        <taxon>Arthropoda</taxon>
        <taxon>Hexapoda</taxon>
        <taxon>Insecta</taxon>
        <taxon>Pterygota</taxon>
        <taxon>Neoptera</taxon>
        <taxon>Endopterygota</taxon>
        <taxon>Hymenoptera</taxon>
        <taxon>Apocrita</taxon>
        <taxon>Proctotrupomorpha</taxon>
        <taxon>Chalcidoidea</taxon>
        <taxon>Aphelinidae</taxon>
        <taxon>Aphelininae</taxon>
        <taxon>Eretmocerus</taxon>
    </lineage>
</organism>
<protein>
    <submittedName>
        <fullName evidence="1">Uncharacterized protein</fullName>
    </submittedName>
</protein>
<accession>A0ACC2PXC7</accession>
<evidence type="ECO:0000313" key="2">
    <source>
        <dbReference type="Proteomes" id="UP001239111"/>
    </source>
</evidence>